<dbReference type="Proteomes" id="UP000664859">
    <property type="component" value="Unassembled WGS sequence"/>
</dbReference>
<dbReference type="InterPro" id="IPR051251">
    <property type="entry name" value="STK_FNIP-Repeat"/>
</dbReference>
<dbReference type="Pfam" id="PF20670">
    <property type="entry name" value="DUF6816"/>
    <property type="match status" value="1"/>
</dbReference>
<dbReference type="OrthoDB" id="40262at2759"/>
<dbReference type="EMBL" id="JAFCMP010000535">
    <property type="protein sequence ID" value="KAG5176668.1"/>
    <property type="molecule type" value="Genomic_DNA"/>
</dbReference>
<dbReference type="InterPro" id="IPR049213">
    <property type="entry name" value="DUF6816"/>
</dbReference>
<comment type="caution">
    <text evidence="3">The sequence shown here is derived from an EMBL/GenBank/DDBJ whole genome shotgun (WGS) entry which is preliminary data.</text>
</comment>
<gene>
    <name evidence="3" type="ORF">JKP88DRAFT_351061</name>
</gene>
<evidence type="ECO:0000313" key="4">
    <source>
        <dbReference type="Proteomes" id="UP000664859"/>
    </source>
</evidence>
<proteinExistence type="predicted"/>
<dbReference type="PANTHER" id="PTHR32134">
    <property type="entry name" value="FNIP REPEAT-CONTAINING PROTEIN"/>
    <property type="match status" value="1"/>
</dbReference>
<dbReference type="InterPro" id="IPR032675">
    <property type="entry name" value="LRR_dom_sf"/>
</dbReference>
<protein>
    <recommendedName>
        <fullName evidence="2">DUF6816 domain-containing protein</fullName>
    </recommendedName>
</protein>
<feature type="region of interest" description="Disordered" evidence="1">
    <location>
        <begin position="276"/>
        <end position="297"/>
    </location>
</feature>
<keyword evidence="4" id="KW-1185">Reference proteome</keyword>
<reference evidence="3" key="1">
    <citation type="submission" date="2021-02" db="EMBL/GenBank/DDBJ databases">
        <title>First Annotated Genome of the Yellow-green Alga Tribonema minus.</title>
        <authorList>
            <person name="Mahan K.M."/>
        </authorList>
    </citation>
    <scope>NUCLEOTIDE SEQUENCE</scope>
    <source>
        <strain evidence="3">UTEX B ZZ1240</strain>
    </source>
</reference>
<name>A0A835YLH6_9STRA</name>
<feature type="domain" description="DUF6816" evidence="2">
    <location>
        <begin position="414"/>
        <end position="623"/>
    </location>
</feature>
<evidence type="ECO:0000259" key="2">
    <source>
        <dbReference type="Pfam" id="PF20670"/>
    </source>
</evidence>
<dbReference type="AlphaFoldDB" id="A0A835YLH6"/>
<sequence>MATLIAAAPPTLASLEVDCFSLESLPQPLQLPLRLRELTLRQCLDNVNESTSRPIGDTILPSSLDTLTLEDYKIGPHLQLPRDLRTLCLENCILSWRESSGGRGSNEGNGGRVNQFPVFPDSLITLELESLYSADHDFQHPVLTLPPNIQQVSITCERSDQPELAFNGPLGPLPPSLRTLVIEHPDGCAALPPLPLGLRELTLSEYEHKLQAPLPPSLEALELQGWGKQQSLCDALATFGGGNFQRLTLAGRSQRGGLRSSIGPLPATLTHFTCWLGGGEGEEEDEQDEDNSSDAQLPPLPLGLQELCVNGIALPAALPASLRVVLLGMDVDMSALQEPLEMPGRHVEVGYEYYVTDFWEQQWCRQRRRLSWYMEAAKALTVAYCGSEGGRGAKDRRNARRGPIAALSSGLKLADVFYPTYFKGAWNCKSVTQEVQAPAGPELFGGESALEKAMADVGSELIYKTRFRVLGPEVVVADRVFNVEAVTKAAMGQFAVLNTEQIDGDPNHVVFYISPSGASGTVFRADLRVLQRRQEEWTDDQGRCARQECFAAMELTRQTECFAAMELTRQTVTGNTRAPPLVKDIETTTLYTRTAEDRLEGMQVTNTFLVPPVLPRYLAPAAAGGADAAAALSDGERALLAWAAEQRARHERAGGVAVDRRAYYVTYARGAAGGGKGEGGQEVFGSATIGRSARRTDVRGVVLLPRHFSSNCAGLSAATAALLLLLLRLSVWPKLSRLHVVAHCRGMGVRGRDAMSYT</sequence>
<accession>A0A835YLH6</accession>
<dbReference type="Gene3D" id="3.80.10.10">
    <property type="entry name" value="Ribonuclease Inhibitor"/>
    <property type="match status" value="1"/>
</dbReference>
<feature type="compositionally biased region" description="Acidic residues" evidence="1">
    <location>
        <begin position="280"/>
        <end position="292"/>
    </location>
</feature>
<evidence type="ECO:0000256" key="1">
    <source>
        <dbReference type="SAM" id="MobiDB-lite"/>
    </source>
</evidence>
<organism evidence="3 4">
    <name type="scientific">Tribonema minus</name>
    <dbReference type="NCBI Taxonomy" id="303371"/>
    <lineage>
        <taxon>Eukaryota</taxon>
        <taxon>Sar</taxon>
        <taxon>Stramenopiles</taxon>
        <taxon>Ochrophyta</taxon>
        <taxon>PX clade</taxon>
        <taxon>Xanthophyceae</taxon>
        <taxon>Tribonematales</taxon>
        <taxon>Tribonemataceae</taxon>
        <taxon>Tribonema</taxon>
    </lineage>
</organism>
<evidence type="ECO:0000313" key="3">
    <source>
        <dbReference type="EMBL" id="KAG5176668.1"/>
    </source>
</evidence>
<dbReference type="PANTHER" id="PTHR32134:SF92">
    <property type="entry name" value="FNIP REPEAT-CONTAINING PROTEIN"/>
    <property type="match status" value="1"/>
</dbReference>